<accession>A0A183VGX6</accession>
<keyword evidence="3" id="KW-1185">Reference proteome</keyword>
<evidence type="ECO:0000256" key="1">
    <source>
        <dbReference type="SAM" id="SignalP"/>
    </source>
</evidence>
<gene>
    <name evidence="2" type="ORF">TCNE_LOCUS19996</name>
</gene>
<evidence type="ECO:0000313" key="3">
    <source>
        <dbReference type="Proteomes" id="UP000050794"/>
    </source>
</evidence>
<proteinExistence type="predicted"/>
<dbReference type="AlphaFoldDB" id="A0A183VGX6"/>
<organism evidence="3 4">
    <name type="scientific">Toxocara canis</name>
    <name type="common">Canine roundworm</name>
    <dbReference type="NCBI Taxonomy" id="6265"/>
    <lineage>
        <taxon>Eukaryota</taxon>
        <taxon>Metazoa</taxon>
        <taxon>Ecdysozoa</taxon>
        <taxon>Nematoda</taxon>
        <taxon>Chromadorea</taxon>
        <taxon>Rhabditida</taxon>
        <taxon>Spirurina</taxon>
        <taxon>Ascaridomorpha</taxon>
        <taxon>Ascaridoidea</taxon>
        <taxon>Toxocaridae</taxon>
        <taxon>Toxocara</taxon>
    </lineage>
</organism>
<name>A0A183VGX6_TOXCA</name>
<protein>
    <submittedName>
        <fullName evidence="4">Secreted protein</fullName>
    </submittedName>
</protein>
<feature type="signal peptide" evidence="1">
    <location>
        <begin position="1"/>
        <end position="19"/>
    </location>
</feature>
<reference evidence="2 3" key="2">
    <citation type="submission" date="2018-11" db="EMBL/GenBank/DDBJ databases">
        <authorList>
            <consortium name="Pathogen Informatics"/>
        </authorList>
    </citation>
    <scope>NUCLEOTIDE SEQUENCE [LARGE SCALE GENOMIC DNA]</scope>
</reference>
<feature type="chain" id="PRO_5044553789" evidence="1">
    <location>
        <begin position="20"/>
        <end position="88"/>
    </location>
</feature>
<sequence length="88" mass="10222">MGGWHQLLVVLLVDWGAAATDNFKRCRIEDDEERVQQKFGHNRGSLICFIRLSTVPKLTLRCAVHLLVRYLDSMYNSEESRQLNRCVT</sequence>
<reference evidence="4" key="1">
    <citation type="submission" date="2016-06" db="UniProtKB">
        <authorList>
            <consortium name="WormBaseParasite"/>
        </authorList>
    </citation>
    <scope>IDENTIFICATION</scope>
</reference>
<dbReference type="EMBL" id="UYWY01027935">
    <property type="protein sequence ID" value="VDM51317.1"/>
    <property type="molecule type" value="Genomic_DNA"/>
</dbReference>
<evidence type="ECO:0000313" key="2">
    <source>
        <dbReference type="EMBL" id="VDM51317.1"/>
    </source>
</evidence>
<dbReference type="WBParaSite" id="TCNE_0002000001-mRNA-1">
    <property type="protein sequence ID" value="TCNE_0002000001-mRNA-1"/>
    <property type="gene ID" value="TCNE_0002000001"/>
</dbReference>
<keyword evidence="1" id="KW-0732">Signal</keyword>
<dbReference type="Proteomes" id="UP000050794">
    <property type="component" value="Unassembled WGS sequence"/>
</dbReference>
<evidence type="ECO:0000313" key="4">
    <source>
        <dbReference type="WBParaSite" id="TCNE_0002000001-mRNA-1"/>
    </source>
</evidence>